<proteinExistence type="predicted"/>
<comment type="caution">
    <text evidence="1">The sequence shown here is derived from an EMBL/GenBank/DDBJ whole genome shotgun (WGS) entry which is preliminary data.</text>
</comment>
<sequence>MVDKNDSGKVVVVQLLFHDHQGNKTSEVKFGYATLKYKPKLVGRLCAKHDELAQPPSGFSLYSSGNRIFWDSTLSEKSGDATEYETLEAVSGGDVQSMSIVEVVVWEKPSGGEMQRSKKQPNYRFWVMQKSVGFLDAFQEISEARDFLLRISSRANFTRDAGSGLEP</sequence>
<keyword evidence="2" id="KW-1185">Reference proteome</keyword>
<dbReference type="RefSeq" id="WP_126936808.1">
    <property type="nucleotide sequence ID" value="NZ_CP018470.1"/>
</dbReference>
<protein>
    <submittedName>
        <fullName evidence="1">Uncharacterized protein</fullName>
    </submittedName>
</protein>
<dbReference type="Proteomes" id="UP001430544">
    <property type="component" value="Unassembled WGS sequence"/>
</dbReference>
<evidence type="ECO:0000313" key="2">
    <source>
        <dbReference type="Proteomes" id="UP001430544"/>
    </source>
</evidence>
<name>A0ABS8LFQ2_9XANT</name>
<dbReference type="EMBL" id="JAJIUN010000097">
    <property type="protein sequence ID" value="MCC8624587.1"/>
    <property type="molecule type" value="Genomic_DNA"/>
</dbReference>
<organism evidence="1 2">
    <name type="scientific">Xanthomonas vesicatoria</name>
    <dbReference type="NCBI Taxonomy" id="56460"/>
    <lineage>
        <taxon>Bacteria</taxon>
        <taxon>Pseudomonadati</taxon>
        <taxon>Pseudomonadota</taxon>
        <taxon>Gammaproteobacteria</taxon>
        <taxon>Lysobacterales</taxon>
        <taxon>Lysobacteraceae</taxon>
        <taxon>Xanthomonas</taxon>
    </lineage>
</organism>
<evidence type="ECO:0000313" key="1">
    <source>
        <dbReference type="EMBL" id="MCC8624587.1"/>
    </source>
</evidence>
<reference evidence="1" key="1">
    <citation type="submission" date="2021-11" db="EMBL/GenBank/DDBJ databases">
        <title>Genome resources and taxonomic validation of 89 Xanthomonas strains.</title>
        <authorList>
            <person name="Tambong J.T."/>
        </authorList>
    </citation>
    <scope>NUCLEOTIDE SEQUENCE</scope>
    <source>
        <strain evidence="1">Bv 5-4A</strain>
    </source>
</reference>
<gene>
    <name evidence="1" type="ORF">LN473_21950</name>
</gene>
<accession>A0ABS8LFQ2</accession>